<organism evidence="1 2">
    <name type="scientific">Basidiobolus ranarum</name>
    <dbReference type="NCBI Taxonomy" id="34480"/>
    <lineage>
        <taxon>Eukaryota</taxon>
        <taxon>Fungi</taxon>
        <taxon>Fungi incertae sedis</taxon>
        <taxon>Zoopagomycota</taxon>
        <taxon>Entomophthoromycotina</taxon>
        <taxon>Basidiobolomycetes</taxon>
        <taxon>Basidiobolales</taxon>
        <taxon>Basidiobolaceae</taxon>
        <taxon>Basidiobolus</taxon>
    </lineage>
</organism>
<comment type="caution">
    <text evidence="1">The sequence shown here is derived from an EMBL/GenBank/DDBJ whole genome shotgun (WGS) entry which is preliminary data.</text>
</comment>
<proteinExistence type="predicted"/>
<dbReference type="EMBL" id="JASJQH010000106">
    <property type="protein sequence ID" value="KAK9767023.1"/>
    <property type="molecule type" value="Genomic_DNA"/>
</dbReference>
<evidence type="ECO:0000313" key="2">
    <source>
        <dbReference type="Proteomes" id="UP001479436"/>
    </source>
</evidence>
<protein>
    <submittedName>
        <fullName evidence="1">Uncharacterized protein</fullName>
    </submittedName>
</protein>
<evidence type="ECO:0000313" key="1">
    <source>
        <dbReference type="EMBL" id="KAK9767023.1"/>
    </source>
</evidence>
<accession>A0ABR2WZS6</accession>
<sequence>MLIGLNKDRVVRFFFHLHIIPVRMSLRGFLFTFGVIAILAMIVSASPELMESEEISSENDGILKWLEWGLPTKEILEIYDLFKGANYLSENIL</sequence>
<reference evidence="1 2" key="1">
    <citation type="submission" date="2023-04" db="EMBL/GenBank/DDBJ databases">
        <title>Genome of Basidiobolus ranarum AG-B5.</title>
        <authorList>
            <person name="Stajich J.E."/>
            <person name="Carter-House D."/>
            <person name="Gryganskyi A."/>
        </authorList>
    </citation>
    <scope>NUCLEOTIDE SEQUENCE [LARGE SCALE GENOMIC DNA]</scope>
    <source>
        <strain evidence="1 2">AG-B5</strain>
    </source>
</reference>
<name>A0ABR2WZS6_9FUNG</name>
<gene>
    <name evidence="1" type="ORF">K7432_003459</name>
</gene>
<keyword evidence="2" id="KW-1185">Reference proteome</keyword>
<dbReference type="Proteomes" id="UP001479436">
    <property type="component" value="Unassembled WGS sequence"/>
</dbReference>